<dbReference type="PROSITE" id="PS52016">
    <property type="entry name" value="TONB_DEPENDENT_REC_3"/>
    <property type="match status" value="1"/>
</dbReference>
<proteinExistence type="inferred from homology"/>
<dbReference type="Gene3D" id="2.170.130.10">
    <property type="entry name" value="TonB-dependent receptor, plug domain"/>
    <property type="match status" value="1"/>
</dbReference>
<protein>
    <submittedName>
        <fullName evidence="4">TonB-dependent receptor</fullName>
    </submittedName>
</protein>
<evidence type="ECO:0000313" key="4">
    <source>
        <dbReference type="EMBL" id="MBO8437693.1"/>
    </source>
</evidence>
<dbReference type="InterPro" id="IPR008969">
    <property type="entry name" value="CarboxyPept-like_regulatory"/>
</dbReference>
<comment type="subcellular location">
    <subcellularLocation>
        <location evidence="1">Cell outer membrane</location>
        <topology evidence="1">Multi-pass membrane protein</topology>
    </subcellularLocation>
</comment>
<dbReference type="Gene3D" id="2.60.40.1120">
    <property type="entry name" value="Carboxypeptidase-like, regulatory domain"/>
    <property type="match status" value="1"/>
</dbReference>
<dbReference type="SUPFAM" id="SSF56935">
    <property type="entry name" value="Porins"/>
    <property type="match status" value="1"/>
</dbReference>
<dbReference type="InterPro" id="IPR037066">
    <property type="entry name" value="Plug_dom_sf"/>
</dbReference>
<keyword evidence="1" id="KW-0813">Transport</keyword>
<dbReference type="InterPro" id="IPR039426">
    <property type="entry name" value="TonB-dep_rcpt-like"/>
</dbReference>
<keyword evidence="1" id="KW-0472">Membrane</keyword>
<evidence type="ECO:0000256" key="1">
    <source>
        <dbReference type="PROSITE-ProRule" id="PRU01360"/>
    </source>
</evidence>
<dbReference type="SUPFAM" id="SSF49464">
    <property type="entry name" value="Carboxypeptidase regulatory domain-like"/>
    <property type="match status" value="1"/>
</dbReference>
<dbReference type="Pfam" id="PF07715">
    <property type="entry name" value="Plug"/>
    <property type="match status" value="1"/>
</dbReference>
<feature type="chain" id="PRO_5038658933" evidence="2">
    <location>
        <begin position="25"/>
        <end position="810"/>
    </location>
</feature>
<feature type="signal peptide" evidence="2">
    <location>
        <begin position="1"/>
        <end position="24"/>
    </location>
</feature>
<dbReference type="GO" id="GO:0009279">
    <property type="term" value="C:cell outer membrane"/>
    <property type="evidence" value="ECO:0007669"/>
    <property type="project" value="UniProtKB-SubCell"/>
</dbReference>
<sequence length="810" mass="92368">MSGLKRRYIITVFLLIVACRHMSAQQFTISGKVIDANNEPLEFVSVRISSTLNGALTNEKGEYMVSASKRDTVEIIFSCVGYKTEKRALIEPEGDLKLNMRLYHKDWYLDEVSVSEFRKQTSTLEILDAKDLRLMPDATGGSIEALLTTMPGVHSNNELSTQYSVRGGNYDENLVYINGIEVYRPLTVQSGQQEGLSIINPDMVESVGFSSGGFAAEYGDKMSSVLDIKYRKPEKYIEGSVSASLMGASVAIGSKVKNFTQLHGLRYKRNTSLLSSLDTQGEYDPTFIDYQTYMTYQINPKWGISLLGNISHNLYNFIPQSRTTSFGTYSSLTEFKVYFDGAEHDKFQTFFGALTLDYSPNSNTKLSLFTSAFATNEIIKYDISGEYWLSELDAANAGDNVSTEAGTLGYGSYREHANNQLNAAIYAVSVKGVSHLKKNNELHYGINYQYERIKDRVREWETRDSAGYNLPHTGNGIDMIYAISSHQDMNSNRLSAYIQDTYKWGSKIGRFTLTAGVRAAYWDFNNEFTVSPRASLGYIPSFEERLTFRFATGLYYQAPFYKELRDTVRNENGNVVVRLNKDIKSQQAIHFILGSDFTFRLASRPFKFTAEVYYKILNHLIPYEVDNVSIWYRDGNISHGYATGLDMKLFGEFVPGVDSWIAFSLMSTQEYINGVKVPRPTDQRYSFTIYFQDYIPRFPRFKVSLRGVFADGLPQSAPRKGRDEGWFRPPPYKRIDIGAYCMLAGGNDRVMKRPFFRELKSIWLGFDIFNLFDFSNVNSYYWVTDIYNQQSAVPNYLTRRQFNVKLTVDF</sequence>
<keyword evidence="4" id="KW-0675">Receptor</keyword>
<evidence type="ECO:0000313" key="5">
    <source>
        <dbReference type="Proteomes" id="UP000823636"/>
    </source>
</evidence>
<dbReference type="Pfam" id="PF13715">
    <property type="entry name" value="CarbopepD_reg_2"/>
    <property type="match status" value="1"/>
</dbReference>
<dbReference type="InterPro" id="IPR012910">
    <property type="entry name" value="Plug_dom"/>
</dbReference>
<keyword evidence="1" id="KW-0998">Cell outer membrane</keyword>
<reference evidence="4" key="1">
    <citation type="submission" date="2020-10" db="EMBL/GenBank/DDBJ databases">
        <authorList>
            <person name="Gilroy R."/>
        </authorList>
    </citation>
    <scope>NUCLEOTIDE SEQUENCE</scope>
    <source>
        <strain evidence="4">G3-4614</strain>
    </source>
</reference>
<name>A0A9D9H7E8_9BACT</name>
<comment type="similarity">
    <text evidence="1">Belongs to the TonB-dependent receptor family.</text>
</comment>
<keyword evidence="1" id="KW-0812">Transmembrane</keyword>
<evidence type="ECO:0000256" key="2">
    <source>
        <dbReference type="SAM" id="SignalP"/>
    </source>
</evidence>
<accession>A0A9D9H7E8</accession>
<feature type="domain" description="TonB-dependent receptor plug" evidence="3">
    <location>
        <begin position="121"/>
        <end position="220"/>
    </location>
</feature>
<keyword evidence="2" id="KW-0732">Signal</keyword>
<dbReference type="Proteomes" id="UP000823636">
    <property type="component" value="Unassembled WGS sequence"/>
</dbReference>
<organism evidence="4 5">
    <name type="scientific">Candidatus Caccoplasma merdipullorum</name>
    <dbReference type="NCBI Taxonomy" id="2840718"/>
    <lineage>
        <taxon>Bacteria</taxon>
        <taxon>Pseudomonadati</taxon>
        <taxon>Bacteroidota</taxon>
        <taxon>Bacteroidia</taxon>
        <taxon>Bacteroidales</taxon>
        <taxon>Bacteroidaceae</taxon>
        <taxon>Bacteroidaceae incertae sedis</taxon>
        <taxon>Candidatus Caccoplasma</taxon>
    </lineage>
</organism>
<gene>
    <name evidence="4" type="ORF">IAC54_02195</name>
</gene>
<comment type="caution">
    <text evidence="4">The sequence shown here is derived from an EMBL/GenBank/DDBJ whole genome shotgun (WGS) entry which is preliminary data.</text>
</comment>
<keyword evidence="1" id="KW-1134">Transmembrane beta strand</keyword>
<dbReference type="AlphaFoldDB" id="A0A9D9H7E8"/>
<dbReference type="EMBL" id="JADIMW010000022">
    <property type="protein sequence ID" value="MBO8437693.1"/>
    <property type="molecule type" value="Genomic_DNA"/>
</dbReference>
<reference evidence="4" key="2">
    <citation type="journal article" date="2021" name="PeerJ">
        <title>Extensive microbial diversity within the chicken gut microbiome revealed by metagenomics and culture.</title>
        <authorList>
            <person name="Gilroy R."/>
            <person name="Ravi A."/>
            <person name="Getino M."/>
            <person name="Pursley I."/>
            <person name="Horton D.L."/>
            <person name="Alikhan N.F."/>
            <person name="Baker D."/>
            <person name="Gharbi K."/>
            <person name="Hall N."/>
            <person name="Watson M."/>
            <person name="Adriaenssens E.M."/>
            <person name="Foster-Nyarko E."/>
            <person name="Jarju S."/>
            <person name="Secka A."/>
            <person name="Antonio M."/>
            <person name="Oren A."/>
            <person name="Chaudhuri R.R."/>
            <person name="La Ragione R."/>
            <person name="Hildebrand F."/>
            <person name="Pallen M.J."/>
        </authorList>
    </citation>
    <scope>NUCLEOTIDE SEQUENCE</scope>
    <source>
        <strain evidence="4">G3-4614</strain>
    </source>
</reference>
<evidence type="ECO:0000259" key="3">
    <source>
        <dbReference type="Pfam" id="PF07715"/>
    </source>
</evidence>
<dbReference type="PROSITE" id="PS51257">
    <property type="entry name" value="PROKAR_LIPOPROTEIN"/>
    <property type="match status" value="1"/>
</dbReference>